<dbReference type="EMBL" id="MRZV01000581">
    <property type="protein sequence ID" value="PIK47423.1"/>
    <property type="molecule type" value="Genomic_DNA"/>
</dbReference>
<evidence type="ECO:0000256" key="4">
    <source>
        <dbReference type="ARBA" id="ARBA00023136"/>
    </source>
</evidence>
<comment type="subcellular location">
    <subcellularLocation>
        <location evidence="1 5">Membrane</location>
        <topology evidence="1 5">Multi-pass membrane protein</topology>
    </subcellularLocation>
</comment>
<evidence type="ECO:0000313" key="6">
    <source>
        <dbReference type="EMBL" id="PIK47423.1"/>
    </source>
</evidence>
<sequence>MEDIEVAPLRSLQDFLTESARFSSPALTDAERFTNRLVDNLLYYQTNYFLLFVIIFLLVGFMDPKAMMIGIIIVVVLCAGFVYLSNHKRESQKFKRQHPLVCASGIVVAACILVYLCGSLLVFVWGILAPLTESSPIDDVTSLDYRMWLKQR</sequence>
<dbReference type="Proteomes" id="UP000230750">
    <property type="component" value="Unassembled WGS sequence"/>
</dbReference>
<keyword evidence="3 5" id="KW-1133">Transmembrane helix</keyword>
<feature type="transmembrane region" description="Helical" evidence="5">
    <location>
        <begin position="41"/>
        <end position="61"/>
    </location>
</feature>
<dbReference type="PANTHER" id="PTHR12859:SF0">
    <property type="entry name" value="PRA1 FAMILY PROTEIN"/>
    <property type="match status" value="1"/>
</dbReference>
<dbReference type="Pfam" id="PF03208">
    <property type="entry name" value="PRA1"/>
    <property type="match status" value="1"/>
</dbReference>
<keyword evidence="7" id="KW-1185">Reference proteome</keyword>
<dbReference type="PANTHER" id="PTHR12859">
    <property type="entry name" value="PRA1 PROTEIN"/>
    <property type="match status" value="1"/>
</dbReference>
<evidence type="ECO:0000256" key="2">
    <source>
        <dbReference type="ARBA" id="ARBA00022692"/>
    </source>
</evidence>
<dbReference type="STRING" id="307972.A0A2G8KHE7"/>
<feature type="transmembrane region" description="Helical" evidence="5">
    <location>
        <begin position="67"/>
        <end position="85"/>
    </location>
</feature>
<dbReference type="InterPro" id="IPR004895">
    <property type="entry name" value="Prenylated_rab_accept_PRA1"/>
</dbReference>
<comment type="similarity">
    <text evidence="5">Belongs to the PRA1 family.</text>
</comment>
<keyword evidence="2 5" id="KW-0812">Transmembrane</keyword>
<keyword evidence="4 5" id="KW-0472">Membrane</keyword>
<dbReference type="OrthoDB" id="18213at2759"/>
<feature type="transmembrane region" description="Helical" evidence="5">
    <location>
        <begin position="106"/>
        <end position="128"/>
    </location>
</feature>
<protein>
    <recommendedName>
        <fullName evidence="5">PRA1 family protein</fullName>
    </recommendedName>
</protein>
<organism evidence="6 7">
    <name type="scientific">Stichopus japonicus</name>
    <name type="common">Sea cucumber</name>
    <dbReference type="NCBI Taxonomy" id="307972"/>
    <lineage>
        <taxon>Eukaryota</taxon>
        <taxon>Metazoa</taxon>
        <taxon>Echinodermata</taxon>
        <taxon>Eleutherozoa</taxon>
        <taxon>Echinozoa</taxon>
        <taxon>Holothuroidea</taxon>
        <taxon>Aspidochirotacea</taxon>
        <taxon>Aspidochirotida</taxon>
        <taxon>Stichopodidae</taxon>
        <taxon>Apostichopus</taxon>
    </lineage>
</organism>
<comment type="caution">
    <text evidence="6">The sequence shown here is derived from an EMBL/GenBank/DDBJ whole genome shotgun (WGS) entry which is preliminary data.</text>
</comment>
<proteinExistence type="inferred from homology"/>
<evidence type="ECO:0000313" key="7">
    <source>
        <dbReference type="Proteomes" id="UP000230750"/>
    </source>
</evidence>
<gene>
    <name evidence="6" type="ORF">BSL78_15716</name>
</gene>
<dbReference type="AlphaFoldDB" id="A0A2G8KHE7"/>
<evidence type="ECO:0000256" key="1">
    <source>
        <dbReference type="ARBA" id="ARBA00004141"/>
    </source>
</evidence>
<dbReference type="GO" id="GO:0016020">
    <property type="term" value="C:membrane"/>
    <property type="evidence" value="ECO:0007669"/>
    <property type="project" value="UniProtKB-SubCell"/>
</dbReference>
<name>A0A2G8KHE7_STIJA</name>
<accession>A0A2G8KHE7</accession>
<reference evidence="6 7" key="1">
    <citation type="journal article" date="2017" name="PLoS Biol.">
        <title>The sea cucumber genome provides insights into morphological evolution and visceral regeneration.</title>
        <authorList>
            <person name="Zhang X."/>
            <person name="Sun L."/>
            <person name="Yuan J."/>
            <person name="Sun Y."/>
            <person name="Gao Y."/>
            <person name="Zhang L."/>
            <person name="Li S."/>
            <person name="Dai H."/>
            <person name="Hamel J.F."/>
            <person name="Liu C."/>
            <person name="Yu Y."/>
            <person name="Liu S."/>
            <person name="Lin W."/>
            <person name="Guo K."/>
            <person name="Jin S."/>
            <person name="Xu P."/>
            <person name="Storey K.B."/>
            <person name="Huan P."/>
            <person name="Zhang T."/>
            <person name="Zhou Y."/>
            <person name="Zhang J."/>
            <person name="Lin C."/>
            <person name="Li X."/>
            <person name="Xing L."/>
            <person name="Huo D."/>
            <person name="Sun M."/>
            <person name="Wang L."/>
            <person name="Mercier A."/>
            <person name="Li F."/>
            <person name="Yang H."/>
            <person name="Xiang J."/>
        </authorList>
    </citation>
    <scope>NUCLEOTIDE SEQUENCE [LARGE SCALE GENOMIC DNA]</scope>
    <source>
        <strain evidence="6">Shaxun</strain>
        <tissue evidence="6">Muscle</tissue>
    </source>
</reference>
<evidence type="ECO:0000256" key="5">
    <source>
        <dbReference type="RuleBase" id="RU363107"/>
    </source>
</evidence>
<evidence type="ECO:0000256" key="3">
    <source>
        <dbReference type="ARBA" id="ARBA00022989"/>
    </source>
</evidence>